<evidence type="ECO:0000256" key="2">
    <source>
        <dbReference type="ARBA" id="ARBA00006542"/>
    </source>
</evidence>
<dbReference type="GO" id="GO:0004347">
    <property type="term" value="F:glucose-6-phosphate isomerase activity"/>
    <property type="evidence" value="ECO:0007669"/>
    <property type="project" value="UniProtKB-EC"/>
</dbReference>
<evidence type="ECO:0000313" key="9">
    <source>
        <dbReference type="Proteomes" id="UP000178632"/>
    </source>
</evidence>
<evidence type="ECO:0000256" key="5">
    <source>
        <dbReference type="ARBA" id="ARBA00023152"/>
    </source>
</evidence>
<comment type="catalytic activity">
    <reaction evidence="6">
        <text>alpha-D-glucose 6-phosphate = beta-D-fructose 6-phosphate</text>
        <dbReference type="Rhea" id="RHEA:11816"/>
        <dbReference type="ChEBI" id="CHEBI:57634"/>
        <dbReference type="ChEBI" id="CHEBI:58225"/>
        <dbReference type="EC" id="5.3.1.9"/>
    </reaction>
</comment>
<evidence type="ECO:0000256" key="4">
    <source>
        <dbReference type="ARBA" id="ARBA00022432"/>
    </source>
</evidence>
<evidence type="ECO:0000256" key="3">
    <source>
        <dbReference type="ARBA" id="ARBA00011952"/>
    </source>
</evidence>
<dbReference type="SUPFAM" id="SSF51182">
    <property type="entry name" value="RmlC-like cupins"/>
    <property type="match status" value="1"/>
</dbReference>
<dbReference type="InterPro" id="IPR010551">
    <property type="entry name" value="G6P_isomerase_prok"/>
</dbReference>
<sequence length="197" mass="23011">MDVDLTKLIPDIRKLSDMREVIFDRGWLKNAFDVDLYYMYRGVESKNELRYDITVIPPAFLGSEFVKTKGHYHLENWQETYTVLKGTAIFLMQKLGEDGNIFDAYAVKTERGESIIIPPKYGHVTINPSETEELKMANWVSPDCKVDYSPYEKKQGACYCYTKQGWLRNENYKNVPDLRFEKPLKSLPENLDFLKQG</sequence>
<feature type="domain" description="Glucose-6-phosphate isomerase prokaryote" evidence="7">
    <location>
        <begin position="13"/>
        <end position="176"/>
    </location>
</feature>
<evidence type="ECO:0000256" key="1">
    <source>
        <dbReference type="ARBA" id="ARBA00004926"/>
    </source>
</evidence>
<evidence type="ECO:0000313" key="8">
    <source>
        <dbReference type="EMBL" id="OGZ77469.1"/>
    </source>
</evidence>
<dbReference type="Gene3D" id="2.60.120.10">
    <property type="entry name" value="Jelly Rolls"/>
    <property type="match status" value="1"/>
</dbReference>
<evidence type="ECO:0000256" key="6">
    <source>
        <dbReference type="ARBA" id="ARBA00029321"/>
    </source>
</evidence>
<reference evidence="8 9" key="1">
    <citation type="journal article" date="2016" name="Nat. Commun.">
        <title>Thousands of microbial genomes shed light on interconnected biogeochemical processes in an aquifer system.</title>
        <authorList>
            <person name="Anantharaman K."/>
            <person name="Brown C.T."/>
            <person name="Hug L.A."/>
            <person name="Sharon I."/>
            <person name="Castelle C.J."/>
            <person name="Probst A.J."/>
            <person name="Thomas B.C."/>
            <person name="Singh A."/>
            <person name="Wilkins M.J."/>
            <person name="Karaoz U."/>
            <person name="Brodie E.L."/>
            <person name="Williams K.H."/>
            <person name="Hubbard S.S."/>
            <person name="Banfield J.F."/>
        </authorList>
    </citation>
    <scope>NUCLEOTIDE SEQUENCE [LARGE SCALE GENOMIC DNA]</scope>
</reference>
<keyword evidence="4" id="KW-0312">Gluconeogenesis</keyword>
<accession>A0A1G2IRE9</accession>
<keyword evidence="5" id="KW-0324">Glycolysis</keyword>
<dbReference type="CDD" id="cd02218">
    <property type="entry name" value="cupin_PGI"/>
    <property type="match status" value="1"/>
</dbReference>
<gene>
    <name evidence="8" type="ORF">A3G45_03510</name>
</gene>
<comment type="caution">
    <text evidence="8">The sequence shown here is derived from an EMBL/GenBank/DDBJ whole genome shotgun (WGS) entry which is preliminary data.</text>
</comment>
<dbReference type="EC" id="5.3.1.9" evidence="3"/>
<dbReference type="AlphaFoldDB" id="A0A1G2IRE9"/>
<dbReference type="InterPro" id="IPR014710">
    <property type="entry name" value="RmlC-like_jellyroll"/>
</dbReference>
<dbReference type="GO" id="GO:0005737">
    <property type="term" value="C:cytoplasm"/>
    <property type="evidence" value="ECO:0007669"/>
    <property type="project" value="InterPro"/>
</dbReference>
<dbReference type="UniPathway" id="UPA00109">
    <property type="reaction ID" value="UER00181"/>
</dbReference>
<name>A0A1G2IRE9_9BACT</name>
<dbReference type="GO" id="GO:0006094">
    <property type="term" value="P:gluconeogenesis"/>
    <property type="evidence" value="ECO:0007669"/>
    <property type="project" value="UniProtKB-KW"/>
</dbReference>
<dbReference type="Proteomes" id="UP000178632">
    <property type="component" value="Unassembled WGS sequence"/>
</dbReference>
<evidence type="ECO:0000259" key="7">
    <source>
        <dbReference type="Pfam" id="PF06560"/>
    </source>
</evidence>
<dbReference type="InterPro" id="IPR011051">
    <property type="entry name" value="RmlC_Cupin_sf"/>
</dbReference>
<proteinExistence type="inferred from homology"/>
<protein>
    <recommendedName>
        <fullName evidence="3">glucose-6-phosphate isomerase</fullName>
        <ecNumber evidence="3">5.3.1.9</ecNumber>
    </recommendedName>
</protein>
<comment type="pathway">
    <text evidence="1">Carbohydrate degradation; glycolysis; D-glyceraldehyde 3-phosphate and glycerone phosphate from D-glucose: step 2/4.</text>
</comment>
<comment type="similarity">
    <text evidence="2">Belongs to the archaeal-type GPI family.</text>
</comment>
<dbReference type="GO" id="GO:0006096">
    <property type="term" value="P:glycolytic process"/>
    <property type="evidence" value="ECO:0007669"/>
    <property type="project" value="UniProtKB-UniPathway"/>
</dbReference>
<organism evidence="8 9">
    <name type="scientific">Candidatus Staskawiczbacteria bacterium RIFCSPLOWO2_12_FULL_37_15</name>
    <dbReference type="NCBI Taxonomy" id="1802218"/>
    <lineage>
        <taxon>Bacteria</taxon>
        <taxon>Candidatus Staskawicziibacteriota</taxon>
    </lineage>
</organism>
<dbReference type="EMBL" id="MHPE01000008">
    <property type="protein sequence ID" value="OGZ77469.1"/>
    <property type="molecule type" value="Genomic_DNA"/>
</dbReference>
<dbReference type="Pfam" id="PF06560">
    <property type="entry name" value="GPI"/>
    <property type="match status" value="1"/>
</dbReference>